<dbReference type="Gene3D" id="1.20.930.20">
    <property type="entry name" value="Adaptor protein Cbl, N-terminal domain"/>
    <property type="match status" value="1"/>
</dbReference>
<dbReference type="InterPro" id="IPR036537">
    <property type="entry name" value="Adaptor_Cbl_N_dom_sf"/>
</dbReference>
<protein>
    <submittedName>
        <fullName evidence="1">12844_t:CDS:1</fullName>
    </submittedName>
</protein>
<feature type="non-terminal residue" evidence="1">
    <location>
        <position position="1"/>
    </location>
</feature>
<dbReference type="AlphaFoldDB" id="A0A9N9P1Z4"/>
<organism evidence="1 2">
    <name type="scientific">Racocetra fulgida</name>
    <dbReference type="NCBI Taxonomy" id="60492"/>
    <lineage>
        <taxon>Eukaryota</taxon>
        <taxon>Fungi</taxon>
        <taxon>Fungi incertae sedis</taxon>
        <taxon>Mucoromycota</taxon>
        <taxon>Glomeromycotina</taxon>
        <taxon>Glomeromycetes</taxon>
        <taxon>Diversisporales</taxon>
        <taxon>Gigasporaceae</taxon>
        <taxon>Racocetra</taxon>
    </lineage>
</organism>
<dbReference type="EMBL" id="CAJVPZ010065117">
    <property type="protein sequence ID" value="CAG8794959.1"/>
    <property type="molecule type" value="Genomic_DNA"/>
</dbReference>
<keyword evidence="2" id="KW-1185">Reference proteome</keyword>
<reference evidence="1" key="1">
    <citation type="submission" date="2021-06" db="EMBL/GenBank/DDBJ databases">
        <authorList>
            <person name="Kallberg Y."/>
            <person name="Tangrot J."/>
            <person name="Rosling A."/>
        </authorList>
    </citation>
    <scope>NUCLEOTIDE SEQUENCE</scope>
    <source>
        <strain evidence="1">IN212</strain>
    </source>
</reference>
<sequence length="83" mass="9873">KQIVDDLLLLSFDPVLDAIAKLINEIVGIYEKSEFSKHMCSSLVDQVLMAECEMKRLRLIKKQYEGNFQEQKYYYSLQKFKLY</sequence>
<proteinExistence type="predicted"/>
<name>A0A9N9P1Z4_9GLOM</name>
<dbReference type="Proteomes" id="UP000789396">
    <property type="component" value="Unassembled WGS sequence"/>
</dbReference>
<gene>
    <name evidence="1" type="ORF">RFULGI_LOCUS17128</name>
</gene>
<evidence type="ECO:0000313" key="2">
    <source>
        <dbReference type="Proteomes" id="UP000789396"/>
    </source>
</evidence>
<evidence type="ECO:0000313" key="1">
    <source>
        <dbReference type="EMBL" id="CAG8794959.1"/>
    </source>
</evidence>
<accession>A0A9N9P1Z4</accession>
<dbReference type="GO" id="GO:0007166">
    <property type="term" value="P:cell surface receptor signaling pathway"/>
    <property type="evidence" value="ECO:0007669"/>
    <property type="project" value="InterPro"/>
</dbReference>
<comment type="caution">
    <text evidence="1">The sequence shown here is derived from an EMBL/GenBank/DDBJ whole genome shotgun (WGS) entry which is preliminary data.</text>
</comment>
<dbReference type="OrthoDB" id="2314769at2759"/>